<keyword evidence="2" id="KW-1185">Reference proteome</keyword>
<dbReference type="EMBL" id="LSRX01000550">
    <property type="protein sequence ID" value="OLP94258.1"/>
    <property type="molecule type" value="Genomic_DNA"/>
</dbReference>
<gene>
    <name evidence="1" type="ORF">AK812_SmicGene23739</name>
</gene>
<accession>A0A1Q9DGF3</accession>
<protein>
    <submittedName>
        <fullName evidence="1">Uncharacterized protein</fullName>
    </submittedName>
</protein>
<sequence>MEKMRILLRMAATGDFTSVEDGLKWPDPVRYPLRGLRWDLAEKENGASASTFLQASAAVEYVNSDGIPPP</sequence>
<dbReference type="Proteomes" id="UP000186817">
    <property type="component" value="Unassembled WGS sequence"/>
</dbReference>
<evidence type="ECO:0000313" key="2">
    <source>
        <dbReference type="Proteomes" id="UP000186817"/>
    </source>
</evidence>
<reference evidence="1 2" key="1">
    <citation type="submission" date="2016-02" db="EMBL/GenBank/DDBJ databases">
        <title>Genome analysis of coral dinoflagellate symbionts highlights evolutionary adaptations to a symbiotic lifestyle.</title>
        <authorList>
            <person name="Aranda M."/>
            <person name="Li Y."/>
            <person name="Liew Y.J."/>
            <person name="Baumgarten S."/>
            <person name="Simakov O."/>
            <person name="Wilson M."/>
            <person name="Piel J."/>
            <person name="Ashoor H."/>
            <person name="Bougouffa S."/>
            <person name="Bajic V.B."/>
            <person name="Ryu T."/>
            <person name="Ravasi T."/>
            <person name="Bayer T."/>
            <person name="Micklem G."/>
            <person name="Kim H."/>
            <person name="Bhak J."/>
            <person name="Lajeunesse T.C."/>
            <person name="Voolstra C.R."/>
        </authorList>
    </citation>
    <scope>NUCLEOTIDE SEQUENCE [LARGE SCALE GENOMIC DNA]</scope>
    <source>
        <strain evidence="1 2">CCMP2467</strain>
    </source>
</reference>
<proteinExistence type="predicted"/>
<evidence type="ECO:0000313" key="1">
    <source>
        <dbReference type="EMBL" id="OLP94258.1"/>
    </source>
</evidence>
<organism evidence="1 2">
    <name type="scientific">Symbiodinium microadriaticum</name>
    <name type="common">Dinoflagellate</name>
    <name type="synonym">Zooxanthella microadriatica</name>
    <dbReference type="NCBI Taxonomy" id="2951"/>
    <lineage>
        <taxon>Eukaryota</taxon>
        <taxon>Sar</taxon>
        <taxon>Alveolata</taxon>
        <taxon>Dinophyceae</taxon>
        <taxon>Suessiales</taxon>
        <taxon>Symbiodiniaceae</taxon>
        <taxon>Symbiodinium</taxon>
    </lineage>
</organism>
<name>A0A1Q9DGF3_SYMMI</name>
<comment type="caution">
    <text evidence="1">The sequence shown here is derived from an EMBL/GenBank/DDBJ whole genome shotgun (WGS) entry which is preliminary data.</text>
</comment>
<dbReference type="AlphaFoldDB" id="A0A1Q9DGF3"/>